<dbReference type="Proteomes" id="UP000231333">
    <property type="component" value="Unassembled WGS sequence"/>
</dbReference>
<organism evidence="3 4">
    <name type="scientific">Candidatus Zambryskibacteria bacterium CG10_big_fil_rev_8_21_14_0_10_42_12</name>
    <dbReference type="NCBI Taxonomy" id="1975115"/>
    <lineage>
        <taxon>Bacteria</taxon>
        <taxon>Candidatus Zambryskiibacteriota</taxon>
    </lineage>
</organism>
<feature type="domain" description="Recombinase" evidence="2">
    <location>
        <begin position="161"/>
        <end position="273"/>
    </location>
</feature>
<evidence type="ECO:0000259" key="2">
    <source>
        <dbReference type="PROSITE" id="PS51737"/>
    </source>
</evidence>
<dbReference type="InterPro" id="IPR050639">
    <property type="entry name" value="SSR_resolvase"/>
</dbReference>
<dbReference type="SUPFAM" id="SSF53041">
    <property type="entry name" value="Resolvase-like"/>
    <property type="match status" value="1"/>
</dbReference>
<dbReference type="Gene3D" id="3.40.50.1390">
    <property type="entry name" value="Resolvase, N-terminal catalytic domain"/>
    <property type="match status" value="1"/>
</dbReference>
<dbReference type="PROSITE" id="PS51736">
    <property type="entry name" value="RECOMBINASES_3"/>
    <property type="match status" value="1"/>
</dbReference>
<dbReference type="InterPro" id="IPR036162">
    <property type="entry name" value="Resolvase-like_N_sf"/>
</dbReference>
<dbReference type="Pfam" id="PF13408">
    <property type="entry name" value="Zn_ribbon_recom"/>
    <property type="match status" value="1"/>
</dbReference>
<evidence type="ECO:0000313" key="3">
    <source>
        <dbReference type="EMBL" id="PIR37294.1"/>
    </source>
</evidence>
<dbReference type="AlphaFoldDB" id="A0A2H0QU13"/>
<sequence>MKAIILARVSTEEQKEAGNSLPAQIDRLKKYCQNKGFEVAKVFSFDESAYKVKRDDFDGALEYLKSAKEKVSVCFDKVDRFSRNVFDKRVAVLYELAMKDKIELHFASDNLVITPDISAAEKFHFGINLGLAKYYSDAISDNVKRAYENKIKKGEWIGKAPIGYVNVENETGSKEIQPDQLKAPFIVKIFEMYATGNYSLLLIKDEMKESGLKGNTKLNKPLTKSMIFHILRNSFYYGMMKIKGELYQHKYEPLISKFLFDRCQAVRESYHKKPFKYAGKAFVLRGLIKCAVCGCTITPEEQKGHNYYSCTNHKGIHAKRLYIKENDLLEPIYKSLESLKLSEGKINDITEDLKQLHESKNQFHEQAIVRLSKEHELIEAKIQRLWDLRLEDDPCITKDLFADKLKQLKEEQTEIRMKSAQYDKADEKFYITANVVLNMVRSALDIFKSSEPAEKRQMLNFIFQNFQLSGKKLDYALREPFDSVAKYANCPTLLRR</sequence>
<dbReference type="InterPro" id="IPR011109">
    <property type="entry name" value="DNA_bind_recombinase_dom"/>
</dbReference>
<dbReference type="SMART" id="SM00857">
    <property type="entry name" value="Resolvase"/>
    <property type="match status" value="1"/>
</dbReference>
<dbReference type="GO" id="GO:0003677">
    <property type="term" value="F:DNA binding"/>
    <property type="evidence" value="ECO:0007669"/>
    <property type="project" value="InterPro"/>
</dbReference>
<dbReference type="EMBL" id="PCXL01000025">
    <property type="protein sequence ID" value="PIR37294.1"/>
    <property type="molecule type" value="Genomic_DNA"/>
</dbReference>
<dbReference type="PROSITE" id="PS51737">
    <property type="entry name" value="RECOMBINASE_DNA_BIND"/>
    <property type="match status" value="1"/>
</dbReference>
<proteinExistence type="predicted"/>
<comment type="caution">
    <text evidence="3">The sequence shown here is derived from an EMBL/GenBank/DDBJ whole genome shotgun (WGS) entry which is preliminary data.</text>
</comment>
<gene>
    <name evidence="3" type="ORF">COV34_03280</name>
</gene>
<dbReference type="InterPro" id="IPR006119">
    <property type="entry name" value="Resolv_N"/>
</dbReference>
<evidence type="ECO:0008006" key="5">
    <source>
        <dbReference type="Google" id="ProtNLM"/>
    </source>
</evidence>
<dbReference type="InterPro" id="IPR038109">
    <property type="entry name" value="DNA_bind_recomb_sf"/>
</dbReference>
<reference evidence="3 4" key="1">
    <citation type="submission" date="2017-09" db="EMBL/GenBank/DDBJ databases">
        <title>Depth-based differentiation of microbial function through sediment-hosted aquifers and enrichment of novel symbionts in the deep terrestrial subsurface.</title>
        <authorList>
            <person name="Probst A.J."/>
            <person name="Ladd B."/>
            <person name="Jarett J.K."/>
            <person name="Geller-Mcgrath D.E."/>
            <person name="Sieber C.M."/>
            <person name="Emerson J.B."/>
            <person name="Anantharaman K."/>
            <person name="Thomas B.C."/>
            <person name="Malmstrom R."/>
            <person name="Stieglmeier M."/>
            <person name="Klingl A."/>
            <person name="Woyke T."/>
            <person name="Ryan C.M."/>
            <person name="Banfield J.F."/>
        </authorList>
    </citation>
    <scope>NUCLEOTIDE SEQUENCE [LARGE SCALE GENOMIC DNA]</scope>
    <source>
        <strain evidence="3">CG10_big_fil_rev_8_21_14_0_10_42_12</strain>
    </source>
</reference>
<evidence type="ECO:0000313" key="4">
    <source>
        <dbReference type="Proteomes" id="UP000231333"/>
    </source>
</evidence>
<dbReference type="PANTHER" id="PTHR30461:SF23">
    <property type="entry name" value="DNA RECOMBINASE-RELATED"/>
    <property type="match status" value="1"/>
</dbReference>
<name>A0A2H0QU13_9BACT</name>
<accession>A0A2H0QU13</accession>
<dbReference type="CDD" id="cd00338">
    <property type="entry name" value="Ser_Recombinase"/>
    <property type="match status" value="1"/>
</dbReference>
<evidence type="ECO:0000259" key="1">
    <source>
        <dbReference type="PROSITE" id="PS51736"/>
    </source>
</evidence>
<dbReference type="InterPro" id="IPR025827">
    <property type="entry name" value="Zn_ribbon_recom_dom"/>
</dbReference>
<dbReference type="GO" id="GO:0000150">
    <property type="term" value="F:DNA strand exchange activity"/>
    <property type="evidence" value="ECO:0007669"/>
    <property type="project" value="InterPro"/>
</dbReference>
<dbReference type="Pfam" id="PF00239">
    <property type="entry name" value="Resolvase"/>
    <property type="match status" value="1"/>
</dbReference>
<dbReference type="Pfam" id="PF07508">
    <property type="entry name" value="Recombinase"/>
    <property type="match status" value="1"/>
</dbReference>
<dbReference type="PANTHER" id="PTHR30461">
    <property type="entry name" value="DNA-INVERTASE FROM LAMBDOID PROPHAGE"/>
    <property type="match status" value="1"/>
</dbReference>
<protein>
    <recommendedName>
        <fullName evidence="5">Recombinase family protein</fullName>
    </recommendedName>
</protein>
<feature type="domain" description="Resolvase/invertase-type recombinase catalytic" evidence="1">
    <location>
        <begin position="2"/>
        <end position="154"/>
    </location>
</feature>
<dbReference type="Gene3D" id="3.90.1750.20">
    <property type="entry name" value="Putative Large Serine Recombinase, Chain B, Domain 2"/>
    <property type="match status" value="1"/>
</dbReference>